<protein>
    <submittedName>
        <fullName evidence="1">Uncharacterized protein</fullName>
    </submittedName>
</protein>
<organism evidence="1 2">
    <name type="scientific">Portunus trituberculatus</name>
    <name type="common">Swimming crab</name>
    <name type="synonym">Neptunus trituberculatus</name>
    <dbReference type="NCBI Taxonomy" id="210409"/>
    <lineage>
        <taxon>Eukaryota</taxon>
        <taxon>Metazoa</taxon>
        <taxon>Ecdysozoa</taxon>
        <taxon>Arthropoda</taxon>
        <taxon>Crustacea</taxon>
        <taxon>Multicrustacea</taxon>
        <taxon>Malacostraca</taxon>
        <taxon>Eumalacostraca</taxon>
        <taxon>Eucarida</taxon>
        <taxon>Decapoda</taxon>
        <taxon>Pleocyemata</taxon>
        <taxon>Brachyura</taxon>
        <taxon>Eubrachyura</taxon>
        <taxon>Portunoidea</taxon>
        <taxon>Portunidae</taxon>
        <taxon>Portuninae</taxon>
        <taxon>Portunus</taxon>
    </lineage>
</organism>
<evidence type="ECO:0000313" key="1">
    <source>
        <dbReference type="EMBL" id="MPC29939.1"/>
    </source>
</evidence>
<evidence type="ECO:0000313" key="2">
    <source>
        <dbReference type="Proteomes" id="UP000324222"/>
    </source>
</evidence>
<dbReference type="EMBL" id="VSRR010002162">
    <property type="protein sequence ID" value="MPC29939.1"/>
    <property type="molecule type" value="Genomic_DNA"/>
</dbReference>
<proteinExistence type="predicted"/>
<keyword evidence="2" id="KW-1185">Reference proteome</keyword>
<dbReference type="AlphaFoldDB" id="A0A5B7E936"/>
<name>A0A5B7E936_PORTR</name>
<gene>
    <name evidence="1" type="ORF">E2C01_023192</name>
</gene>
<comment type="caution">
    <text evidence="1">The sequence shown here is derived from an EMBL/GenBank/DDBJ whole genome shotgun (WGS) entry which is preliminary data.</text>
</comment>
<dbReference type="Proteomes" id="UP000324222">
    <property type="component" value="Unassembled WGS sequence"/>
</dbReference>
<sequence length="69" mass="7843">MYGASQLCSVGRTGHLNNYSNSMSRYLSSDGRNTSAICFWTIVLKAFHAVLSYTPMRTFTEELRCLKQK</sequence>
<reference evidence="1 2" key="1">
    <citation type="submission" date="2019-05" db="EMBL/GenBank/DDBJ databases">
        <title>Another draft genome of Portunus trituberculatus and its Hox gene families provides insights of decapod evolution.</title>
        <authorList>
            <person name="Jeong J.-H."/>
            <person name="Song I."/>
            <person name="Kim S."/>
            <person name="Choi T."/>
            <person name="Kim D."/>
            <person name="Ryu S."/>
            <person name="Kim W."/>
        </authorList>
    </citation>
    <scope>NUCLEOTIDE SEQUENCE [LARGE SCALE GENOMIC DNA]</scope>
    <source>
        <tissue evidence="1">Muscle</tissue>
    </source>
</reference>
<accession>A0A5B7E936</accession>